<protein>
    <submittedName>
        <fullName evidence="1">Uncharacterized protein</fullName>
    </submittedName>
</protein>
<dbReference type="InterPro" id="IPR006631">
    <property type="entry name" value="DM4_12"/>
</dbReference>
<evidence type="ECO:0000313" key="1">
    <source>
        <dbReference type="EMBL" id="GFG34795.1"/>
    </source>
</evidence>
<dbReference type="Proteomes" id="UP000502823">
    <property type="component" value="Unassembled WGS sequence"/>
</dbReference>
<gene>
    <name evidence="1" type="ORF">Cfor_10371</name>
</gene>
<keyword evidence="2" id="KW-1185">Reference proteome</keyword>
<dbReference type="PANTHER" id="PTHR21398">
    <property type="entry name" value="AGAP007094-PA"/>
    <property type="match status" value="1"/>
</dbReference>
<name>A0A6L2PWF0_COPFO</name>
<comment type="caution">
    <text evidence="1">The sequence shown here is derived from an EMBL/GenBank/DDBJ whole genome shotgun (WGS) entry which is preliminary data.</text>
</comment>
<dbReference type="SMART" id="SM00718">
    <property type="entry name" value="DM4_12"/>
    <property type="match status" value="1"/>
</dbReference>
<proteinExistence type="predicted"/>
<dbReference type="Pfam" id="PF07841">
    <property type="entry name" value="DM4_12"/>
    <property type="match status" value="1"/>
</dbReference>
<dbReference type="PANTHER" id="PTHR21398:SF6">
    <property type="entry name" value="AGAP007094-PA"/>
    <property type="match status" value="1"/>
</dbReference>
<sequence>YIQCFVARYGVDGHPCVLRTLCEAKERLKPGKSLVEDILHVTFTIPDGQGGAFEAEGYSEPASEDFCKSVGKRCPFSLLEYVLNE</sequence>
<dbReference type="AlphaFoldDB" id="A0A6L2PWF0"/>
<evidence type="ECO:0000313" key="2">
    <source>
        <dbReference type="Proteomes" id="UP000502823"/>
    </source>
</evidence>
<accession>A0A6L2PWF0</accession>
<dbReference type="OrthoDB" id="8180611at2759"/>
<reference evidence="2" key="1">
    <citation type="submission" date="2020-01" db="EMBL/GenBank/DDBJ databases">
        <title>Draft genome sequence of the Termite Coptotermes fromosanus.</title>
        <authorList>
            <person name="Itakura S."/>
            <person name="Yosikawa Y."/>
            <person name="Umezawa K."/>
        </authorList>
    </citation>
    <scope>NUCLEOTIDE SEQUENCE [LARGE SCALE GENOMIC DNA]</scope>
</reference>
<feature type="non-terminal residue" evidence="1">
    <location>
        <position position="1"/>
    </location>
</feature>
<dbReference type="InParanoid" id="A0A6L2PWF0"/>
<organism evidence="1 2">
    <name type="scientific">Coptotermes formosanus</name>
    <name type="common">Formosan subterranean termite</name>
    <dbReference type="NCBI Taxonomy" id="36987"/>
    <lineage>
        <taxon>Eukaryota</taxon>
        <taxon>Metazoa</taxon>
        <taxon>Ecdysozoa</taxon>
        <taxon>Arthropoda</taxon>
        <taxon>Hexapoda</taxon>
        <taxon>Insecta</taxon>
        <taxon>Pterygota</taxon>
        <taxon>Neoptera</taxon>
        <taxon>Polyneoptera</taxon>
        <taxon>Dictyoptera</taxon>
        <taxon>Blattodea</taxon>
        <taxon>Blattoidea</taxon>
        <taxon>Termitoidae</taxon>
        <taxon>Rhinotermitidae</taxon>
        <taxon>Coptotermes</taxon>
    </lineage>
</organism>
<dbReference type="EMBL" id="BLKM01005581">
    <property type="protein sequence ID" value="GFG34795.1"/>
    <property type="molecule type" value="Genomic_DNA"/>
</dbReference>